<keyword evidence="2" id="KW-1185">Reference proteome</keyword>
<reference evidence="1 2" key="1">
    <citation type="journal article" date="2020" name="IScience">
        <title>Genome Sequencing of the Endangered Kingdonia uniflora (Circaeasteraceae, Ranunculales) Reveals Potential Mechanisms of Evolutionary Specialization.</title>
        <authorList>
            <person name="Sun Y."/>
            <person name="Deng T."/>
            <person name="Zhang A."/>
            <person name="Moore M.J."/>
            <person name="Landis J.B."/>
            <person name="Lin N."/>
            <person name="Zhang H."/>
            <person name="Zhang X."/>
            <person name="Huang J."/>
            <person name="Zhang X."/>
            <person name="Sun H."/>
            <person name="Wang H."/>
        </authorList>
    </citation>
    <scope>NUCLEOTIDE SEQUENCE [LARGE SCALE GENOMIC DNA]</scope>
    <source>
        <strain evidence="1">TB1705</strain>
        <tissue evidence="1">Leaf</tissue>
    </source>
</reference>
<protein>
    <submittedName>
        <fullName evidence="1">Uncharacterized protein</fullName>
    </submittedName>
</protein>
<gene>
    <name evidence="1" type="ORF">GIB67_011304</name>
</gene>
<dbReference type="AlphaFoldDB" id="A0A7J7MNM6"/>
<evidence type="ECO:0000313" key="2">
    <source>
        <dbReference type="Proteomes" id="UP000541444"/>
    </source>
</evidence>
<organism evidence="1 2">
    <name type="scientific">Kingdonia uniflora</name>
    <dbReference type="NCBI Taxonomy" id="39325"/>
    <lineage>
        <taxon>Eukaryota</taxon>
        <taxon>Viridiplantae</taxon>
        <taxon>Streptophyta</taxon>
        <taxon>Embryophyta</taxon>
        <taxon>Tracheophyta</taxon>
        <taxon>Spermatophyta</taxon>
        <taxon>Magnoliopsida</taxon>
        <taxon>Ranunculales</taxon>
        <taxon>Circaeasteraceae</taxon>
        <taxon>Kingdonia</taxon>
    </lineage>
</organism>
<proteinExistence type="predicted"/>
<sequence length="192" mass="21031">MRLMTSVGDNKKMGADGERRVVLPKAYEVDFADVLESTTSSKLARAFLKKRMLKRGSTSGTTGSGEVEGGVKKRKVDPPYQLTGAEAIEGRLGEEDELKTVEDWAKFTVRNGEEQMSKMAARLINGICLGVVEVKAELEKGRAELEKKVARLKAYLAKEGKRLVALKASQEAEINEIDSRGRKEFGGGRNPA</sequence>
<name>A0A7J7MNM6_9MAGN</name>
<dbReference type="EMBL" id="JACGCM010001329">
    <property type="protein sequence ID" value="KAF6156503.1"/>
    <property type="molecule type" value="Genomic_DNA"/>
</dbReference>
<comment type="caution">
    <text evidence="1">The sequence shown here is derived from an EMBL/GenBank/DDBJ whole genome shotgun (WGS) entry which is preliminary data.</text>
</comment>
<evidence type="ECO:0000313" key="1">
    <source>
        <dbReference type="EMBL" id="KAF6156503.1"/>
    </source>
</evidence>
<accession>A0A7J7MNM6</accession>
<dbReference type="Proteomes" id="UP000541444">
    <property type="component" value="Unassembled WGS sequence"/>
</dbReference>